<feature type="domain" description="DUF6493" evidence="2">
    <location>
        <begin position="7"/>
        <end position="363"/>
    </location>
</feature>
<reference evidence="5 6" key="1">
    <citation type="submission" date="2021-03" db="EMBL/GenBank/DDBJ databases">
        <authorList>
            <person name="Kim M.K."/>
        </authorList>
    </citation>
    <scope>NUCLEOTIDE SEQUENCE [LARGE SCALE GENOMIC DNA]</scope>
    <source>
        <strain evidence="5 6">BT442</strain>
    </source>
</reference>
<comment type="caution">
    <text evidence="5">The sequence shown here is derived from an EMBL/GenBank/DDBJ whole genome shotgun (WGS) entry which is preliminary data.</text>
</comment>
<proteinExistence type="predicted"/>
<evidence type="ECO:0000259" key="3">
    <source>
        <dbReference type="Pfam" id="PF25148"/>
    </source>
</evidence>
<evidence type="ECO:0008006" key="7">
    <source>
        <dbReference type="Google" id="ProtNLM"/>
    </source>
</evidence>
<evidence type="ECO:0000313" key="6">
    <source>
        <dbReference type="Proteomes" id="UP000664369"/>
    </source>
</evidence>
<dbReference type="InterPro" id="IPR045472">
    <property type="entry name" value="DUF6493"/>
</dbReference>
<dbReference type="Pfam" id="PF25148">
    <property type="entry name" value="DUF7824"/>
    <property type="match status" value="1"/>
</dbReference>
<evidence type="ECO:0000256" key="1">
    <source>
        <dbReference type="SAM" id="Coils"/>
    </source>
</evidence>
<gene>
    <name evidence="5" type="ORF">J4E00_18840</name>
</gene>
<feature type="domain" description="DUF7825" evidence="4">
    <location>
        <begin position="781"/>
        <end position="1008"/>
    </location>
</feature>
<dbReference type="Pfam" id="PF20103">
    <property type="entry name" value="DUF6493"/>
    <property type="match status" value="1"/>
</dbReference>
<evidence type="ECO:0000259" key="4">
    <source>
        <dbReference type="Pfam" id="PF25149"/>
    </source>
</evidence>
<dbReference type="InterPro" id="IPR056727">
    <property type="entry name" value="DUF7825"/>
</dbReference>
<sequence>MSLSPAAEEFEQIIRHQSAHEQVPFLLALEKKDVVAVREKLKSLKKELESIAQIAPNTWGSRGTSEQFAGMALSGFAVFSRREALSNLHRGWGLGGTNRKNYQAVQTNLLVILKAFRPDWLSDWLQARNNIAGGWGMDYALLRRLEEEQLVPHQPEVTARVVAMAIHIWGSELSDIDPVPLNSAEIIADKFRNDSVLLHRDLPLVFEFDTSILAGSGVRIQPPMPPGMDGLRAENGEYMYPWQVWNQQHPAQFVTWQDVFLRLVDSGHLDRADVITRCLLALRRDFRRLLLVWFKELFQALKPTLDERLANQAALGELLVHPLPLVANFAIDQLQGLLPEAGFSLKPLLLYADNLLTRPDLKTGIRALLASLLKLPRQNATHAPAVTRLLTTALPHPDGLVQERAAKGLAGILAAPQPLLSPAETAAAEAAISYHAELLGPAARTALANWLAPVAAAETAIEIAAYAPAEAFVPELSAATAITPVADWHELLFLTGQVLQHNDPAATERWLDGLLRLNGQLPTGYAGQLRPYLAQLFPQIKKASAAEAAILREPVDLYSHEGLVQAMLLTWATDFATRRVESVDVKKPHSVLNPLLGLEKQRYLLAEALLAGRQALPLLSTPTHQPSWVAPGTLITRLLAYQAAGTPPEPADLALALARTAHTHPTEAAEALRQLPTLADAGLRQLLAWFLGPAHLALPELPVAPAARLAATVHSNLAEALPELWAVATRTKAPAGVFPTLPAVLGYDYAGVSQPVHTTFEVVHRENNYPDPDQPGQTKTYRFVELSWSNGTKRAAPSALLLYAPTFGKSKYGSWEGNWMLTHDFPFLLALTPNYTAPLYEQILRSAAWADNLESSERDLIALALRALLSPGPAFGENETALLASGLIHNTALCRSLAQEVLLRAVANGRLQPGGLGGIIGQQLAVGYAPVPRLSTVLTTLVAVDALADDALCQLLEALLPELPATPPRNTRKLLELYASLRDRTRRAIPAEVNARFSIWKSVSSLKTANRLLA</sequence>
<protein>
    <recommendedName>
        <fullName evidence="7">HEAT repeat domain-containing protein</fullName>
    </recommendedName>
</protein>
<feature type="domain" description="DUF7824" evidence="3">
    <location>
        <begin position="479"/>
        <end position="741"/>
    </location>
</feature>
<keyword evidence="1" id="KW-0175">Coiled coil</keyword>
<organism evidence="5 6">
    <name type="scientific">Hymenobacter negativus</name>
    <dbReference type="NCBI Taxonomy" id="2795026"/>
    <lineage>
        <taxon>Bacteria</taxon>
        <taxon>Pseudomonadati</taxon>
        <taxon>Bacteroidota</taxon>
        <taxon>Cytophagia</taxon>
        <taxon>Cytophagales</taxon>
        <taxon>Hymenobacteraceae</taxon>
        <taxon>Hymenobacter</taxon>
    </lineage>
</organism>
<dbReference type="Proteomes" id="UP000664369">
    <property type="component" value="Unassembled WGS sequence"/>
</dbReference>
<evidence type="ECO:0000313" key="5">
    <source>
        <dbReference type="EMBL" id="MBO2011126.1"/>
    </source>
</evidence>
<accession>A0ABS3QIR3</accession>
<feature type="coiled-coil region" evidence="1">
    <location>
        <begin position="27"/>
        <end position="54"/>
    </location>
</feature>
<dbReference type="RefSeq" id="WP_208176816.1">
    <property type="nucleotide sequence ID" value="NZ_JAGETZ010000009.1"/>
</dbReference>
<evidence type="ECO:0000259" key="2">
    <source>
        <dbReference type="Pfam" id="PF20103"/>
    </source>
</evidence>
<dbReference type="InterPro" id="IPR056726">
    <property type="entry name" value="DUF7824"/>
</dbReference>
<dbReference type="EMBL" id="JAGETZ010000009">
    <property type="protein sequence ID" value="MBO2011126.1"/>
    <property type="molecule type" value="Genomic_DNA"/>
</dbReference>
<name>A0ABS3QIR3_9BACT</name>
<keyword evidence="6" id="KW-1185">Reference proteome</keyword>
<dbReference type="Pfam" id="PF25149">
    <property type="entry name" value="DUF7825"/>
    <property type="match status" value="1"/>
</dbReference>